<sequence>MVTLSSSIFCYQRPSGWKQVAEEMPEILGLPEPIPLTSCLPSLHLLFEPCESQSSSAYYSPSSRNESSLHLFSPVRGPVTEADEAMRNFLSHRDHQKRLQTMALPEESSSSGCMTDYYESPSVREIRNPQFT</sequence>
<protein>
    <submittedName>
        <fullName evidence="3">Protein aurora borealis</fullName>
    </submittedName>
</protein>
<dbReference type="AlphaFoldDB" id="A0A1I7TDA4"/>
<dbReference type="Proteomes" id="UP000095282">
    <property type="component" value="Unplaced"/>
</dbReference>
<evidence type="ECO:0000313" key="3">
    <source>
        <dbReference type="WBParaSite" id="Csp11.Scaffold585.g4792.t1"/>
    </source>
</evidence>
<evidence type="ECO:0000313" key="2">
    <source>
        <dbReference type="Proteomes" id="UP000095282"/>
    </source>
</evidence>
<proteinExistence type="predicted"/>
<feature type="region of interest" description="Disordered" evidence="1">
    <location>
        <begin position="96"/>
        <end position="117"/>
    </location>
</feature>
<dbReference type="STRING" id="1561998.A0A1I7TDA4"/>
<dbReference type="WBParaSite" id="Csp11.Scaffold585.g4792.t1">
    <property type="protein sequence ID" value="Csp11.Scaffold585.g4792.t1"/>
    <property type="gene ID" value="Csp11.Scaffold585.g4792"/>
</dbReference>
<organism evidence="2 3">
    <name type="scientific">Caenorhabditis tropicalis</name>
    <dbReference type="NCBI Taxonomy" id="1561998"/>
    <lineage>
        <taxon>Eukaryota</taxon>
        <taxon>Metazoa</taxon>
        <taxon>Ecdysozoa</taxon>
        <taxon>Nematoda</taxon>
        <taxon>Chromadorea</taxon>
        <taxon>Rhabditida</taxon>
        <taxon>Rhabditina</taxon>
        <taxon>Rhabditomorpha</taxon>
        <taxon>Rhabditoidea</taxon>
        <taxon>Rhabditidae</taxon>
        <taxon>Peloderinae</taxon>
        <taxon>Caenorhabditis</taxon>
    </lineage>
</organism>
<evidence type="ECO:0000256" key="1">
    <source>
        <dbReference type="SAM" id="MobiDB-lite"/>
    </source>
</evidence>
<accession>A0A1I7TDA4</accession>
<dbReference type="eggNOG" id="ENOG502TIQ6">
    <property type="taxonomic scope" value="Eukaryota"/>
</dbReference>
<reference evidence="3" key="1">
    <citation type="submission" date="2016-11" db="UniProtKB">
        <authorList>
            <consortium name="WormBaseParasite"/>
        </authorList>
    </citation>
    <scope>IDENTIFICATION</scope>
</reference>
<name>A0A1I7TDA4_9PELO</name>
<keyword evidence="2" id="KW-1185">Reference proteome</keyword>